<dbReference type="Proteomes" id="UP000606786">
    <property type="component" value="Unassembled WGS sequence"/>
</dbReference>
<proteinExistence type="predicted"/>
<reference evidence="1" key="1">
    <citation type="submission" date="2020-11" db="EMBL/GenBank/DDBJ databases">
        <authorList>
            <person name="Whitehead M."/>
        </authorList>
    </citation>
    <scope>NUCLEOTIDE SEQUENCE</scope>
    <source>
        <strain evidence="1">EGII</strain>
    </source>
</reference>
<comment type="caution">
    <text evidence="1">The sequence shown here is derived from an EMBL/GenBank/DDBJ whole genome shotgun (WGS) entry which is preliminary data.</text>
</comment>
<gene>
    <name evidence="1" type="ORF">CCAP1982_LOCUS23025</name>
</gene>
<dbReference type="EMBL" id="CAJHJT010000056">
    <property type="protein sequence ID" value="CAD7015069.1"/>
    <property type="molecule type" value="Genomic_DNA"/>
</dbReference>
<evidence type="ECO:0000313" key="2">
    <source>
        <dbReference type="Proteomes" id="UP000606786"/>
    </source>
</evidence>
<name>A0A811VLH7_CERCA</name>
<sequence length="204" mass="22780">MTTMLQAKWNTPSAQNFQRSVFSYVQASPSKQQQPSFVRSTKVIERRTNVSEMGYNTSNDNKTATATTTSYDSPTHCPFVNLPAVSPKSMWTSAPTAKEQTFILFSALTSAASASTSPCICICIDNSAVMRHNNYNKGVESMANFCITTHLQQSIKAKQKQQGKALHFCSSSTESNYKDCALLWRPLDKRSKLLYLRIVINIKQ</sequence>
<organism evidence="1 2">
    <name type="scientific">Ceratitis capitata</name>
    <name type="common">Mediterranean fruit fly</name>
    <name type="synonym">Tephritis capitata</name>
    <dbReference type="NCBI Taxonomy" id="7213"/>
    <lineage>
        <taxon>Eukaryota</taxon>
        <taxon>Metazoa</taxon>
        <taxon>Ecdysozoa</taxon>
        <taxon>Arthropoda</taxon>
        <taxon>Hexapoda</taxon>
        <taxon>Insecta</taxon>
        <taxon>Pterygota</taxon>
        <taxon>Neoptera</taxon>
        <taxon>Endopterygota</taxon>
        <taxon>Diptera</taxon>
        <taxon>Brachycera</taxon>
        <taxon>Muscomorpha</taxon>
        <taxon>Tephritoidea</taxon>
        <taxon>Tephritidae</taxon>
        <taxon>Ceratitis</taxon>
        <taxon>Ceratitis</taxon>
    </lineage>
</organism>
<keyword evidence="2" id="KW-1185">Reference proteome</keyword>
<evidence type="ECO:0000313" key="1">
    <source>
        <dbReference type="EMBL" id="CAD7015069.1"/>
    </source>
</evidence>
<accession>A0A811VLH7</accession>
<dbReference type="AlphaFoldDB" id="A0A811VLH7"/>
<protein>
    <submittedName>
        <fullName evidence="1">(Mediterranean fruit fly) hypothetical protein</fullName>
    </submittedName>
</protein>